<feature type="transmembrane region" description="Helical" evidence="7">
    <location>
        <begin position="447"/>
        <end position="464"/>
    </location>
</feature>
<gene>
    <name evidence="9" type="ORF">LCGC14_1526260</name>
</gene>
<reference evidence="9" key="1">
    <citation type="journal article" date="2015" name="Nature">
        <title>Complex archaea that bridge the gap between prokaryotes and eukaryotes.</title>
        <authorList>
            <person name="Spang A."/>
            <person name="Saw J.H."/>
            <person name="Jorgensen S.L."/>
            <person name="Zaremba-Niedzwiedzka K."/>
            <person name="Martijn J."/>
            <person name="Lind A.E."/>
            <person name="van Eijk R."/>
            <person name="Schleper C."/>
            <person name="Guy L."/>
            <person name="Ettema T.J."/>
        </authorList>
    </citation>
    <scope>NUCLEOTIDE SEQUENCE</scope>
</reference>
<keyword evidence="6 7" id="KW-0472">Membrane</keyword>
<dbReference type="SUPFAM" id="SSF161098">
    <property type="entry name" value="MetI-like"/>
    <property type="match status" value="2"/>
</dbReference>
<feature type="transmembrane region" description="Helical" evidence="7">
    <location>
        <begin position="124"/>
        <end position="142"/>
    </location>
</feature>
<name>A0A0F9LCM6_9ZZZZ</name>
<comment type="subcellular location">
    <subcellularLocation>
        <location evidence="1">Cell membrane</location>
        <topology evidence="1">Multi-pass membrane protein</topology>
    </subcellularLocation>
</comment>
<dbReference type="Gene3D" id="1.10.3720.10">
    <property type="entry name" value="MetI-like"/>
    <property type="match status" value="2"/>
</dbReference>
<keyword evidence="3" id="KW-1003">Cell membrane</keyword>
<feature type="transmembrane region" description="Helical" evidence="7">
    <location>
        <begin position="390"/>
        <end position="414"/>
    </location>
</feature>
<feature type="domain" description="ABC transmembrane type-1" evidence="8">
    <location>
        <begin position="313"/>
        <end position="515"/>
    </location>
</feature>
<evidence type="ECO:0000259" key="8">
    <source>
        <dbReference type="PROSITE" id="PS50928"/>
    </source>
</evidence>
<dbReference type="FunFam" id="1.10.3720.10:FF:000088">
    <property type="entry name" value="Iron(III) ABC transporter, permease protein"/>
    <property type="match status" value="1"/>
</dbReference>
<feature type="transmembrane region" description="Helical" evidence="7">
    <location>
        <begin position="313"/>
        <end position="336"/>
    </location>
</feature>
<keyword evidence="5 7" id="KW-1133">Transmembrane helix</keyword>
<evidence type="ECO:0000256" key="7">
    <source>
        <dbReference type="SAM" id="Phobius"/>
    </source>
</evidence>
<dbReference type="AlphaFoldDB" id="A0A0F9LCM6"/>
<evidence type="ECO:0000256" key="3">
    <source>
        <dbReference type="ARBA" id="ARBA00022475"/>
    </source>
</evidence>
<feature type="transmembrane region" description="Helical" evidence="7">
    <location>
        <begin position="42"/>
        <end position="65"/>
    </location>
</feature>
<evidence type="ECO:0000256" key="2">
    <source>
        <dbReference type="ARBA" id="ARBA00022448"/>
    </source>
</evidence>
<dbReference type="InterPro" id="IPR035906">
    <property type="entry name" value="MetI-like_sf"/>
</dbReference>
<dbReference type="PANTHER" id="PTHR30183">
    <property type="entry name" value="MOLYBDENUM TRANSPORT SYSTEM PERMEASE PROTEIN MODB"/>
    <property type="match status" value="1"/>
</dbReference>
<evidence type="ECO:0000256" key="1">
    <source>
        <dbReference type="ARBA" id="ARBA00004651"/>
    </source>
</evidence>
<accession>A0A0F9LCM6</accession>
<evidence type="ECO:0000256" key="6">
    <source>
        <dbReference type="ARBA" id="ARBA00023136"/>
    </source>
</evidence>
<dbReference type="GO" id="GO:0005886">
    <property type="term" value="C:plasma membrane"/>
    <property type="evidence" value="ECO:0007669"/>
    <property type="project" value="UniProtKB-SubCell"/>
</dbReference>
<evidence type="ECO:0000256" key="4">
    <source>
        <dbReference type="ARBA" id="ARBA00022692"/>
    </source>
</evidence>
<keyword evidence="2" id="KW-0813">Transport</keyword>
<dbReference type="PANTHER" id="PTHR30183:SF2">
    <property type="entry name" value="IRON UTILIZATION PROTEIN"/>
    <property type="match status" value="1"/>
</dbReference>
<proteinExistence type="predicted"/>
<sequence length="522" mass="56597">MLAALVAVPLVFIFSAMLTPSGEIWRHLSETILAELLRNTLYLVLGVSAGTFVLGVGLAWLTAIYDYPGKRFFSWALMLPLAIPAYVFAFVFLGIFDFMGPVQTLLRGFFGPANVRLPDPSSTGGVIAVMSFVLYPYVYLLARGAFMTQGKRLLEASQMLGHGGVSSFFYVMLPMARPWIAGGLLLVVMETLADFGAVSIFNYDTFTTAIYKAWFGFFSIEAAAQLSSLLVVIVLVILVLEQRSRAGMRYTRGGSESVSTEAVRLEGFWIKWAASGVSAAVFLVAFAIPVVQLAIWGVGVFENEFGSRYLSYLWHTMALGGMSASIVSALALMLAYSKRLHDDGLMRLLARFSCLGYALPGTVLAVGIFVPVAKLDNLVIDALGLETSSILKGTVLVLVAAYVVRFMAAGFNAIDSSLQRIARSVDEASRLLGHSGLSLLGRVHVPLLKGGIVTAAIMVLVDVMKEMPITLMMRPFGWDTLAVKIFELTSEGEWERAALPALVLVIAGLLPVILLTRQGDKR</sequence>
<protein>
    <recommendedName>
        <fullName evidence="8">ABC transmembrane type-1 domain-containing protein</fullName>
    </recommendedName>
</protein>
<feature type="transmembrane region" description="Helical" evidence="7">
    <location>
        <begin position="72"/>
        <end position="96"/>
    </location>
</feature>
<feature type="transmembrane region" description="Helical" evidence="7">
    <location>
        <begin position="348"/>
        <end position="370"/>
    </location>
</feature>
<evidence type="ECO:0000256" key="5">
    <source>
        <dbReference type="ARBA" id="ARBA00022989"/>
    </source>
</evidence>
<dbReference type="PROSITE" id="PS50928">
    <property type="entry name" value="ABC_TM1"/>
    <property type="match status" value="2"/>
</dbReference>
<dbReference type="InterPro" id="IPR000515">
    <property type="entry name" value="MetI-like"/>
</dbReference>
<feature type="transmembrane region" description="Helical" evidence="7">
    <location>
        <begin position="179"/>
        <end position="201"/>
    </location>
</feature>
<keyword evidence="4 7" id="KW-0812">Transmembrane</keyword>
<feature type="transmembrane region" description="Helical" evidence="7">
    <location>
        <begin position="497"/>
        <end position="516"/>
    </location>
</feature>
<dbReference type="GO" id="GO:0055085">
    <property type="term" value="P:transmembrane transport"/>
    <property type="evidence" value="ECO:0007669"/>
    <property type="project" value="InterPro"/>
</dbReference>
<evidence type="ECO:0000313" key="9">
    <source>
        <dbReference type="EMBL" id="KKM61985.1"/>
    </source>
</evidence>
<dbReference type="CDD" id="cd06261">
    <property type="entry name" value="TM_PBP2"/>
    <property type="match status" value="1"/>
</dbReference>
<dbReference type="EMBL" id="LAZR01011385">
    <property type="protein sequence ID" value="KKM61985.1"/>
    <property type="molecule type" value="Genomic_DNA"/>
</dbReference>
<dbReference type="Pfam" id="PF00528">
    <property type="entry name" value="BPD_transp_1"/>
    <property type="match status" value="2"/>
</dbReference>
<feature type="transmembrane region" description="Helical" evidence="7">
    <location>
        <begin position="213"/>
        <end position="240"/>
    </location>
</feature>
<feature type="domain" description="ABC transmembrane type-1" evidence="8">
    <location>
        <begin position="37"/>
        <end position="241"/>
    </location>
</feature>
<comment type="caution">
    <text evidence="9">The sequence shown here is derived from an EMBL/GenBank/DDBJ whole genome shotgun (WGS) entry which is preliminary data.</text>
</comment>
<feature type="transmembrane region" description="Helical" evidence="7">
    <location>
        <begin position="279"/>
        <end position="301"/>
    </location>
</feature>
<organism evidence="9">
    <name type="scientific">marine sediment metagenome</name>
    <dbReference type="NCBI Taxonomy" id="412755"/>
    <lineage>
        <taxon>unclassified sequences</taxon>
        <taxon>metagenomes</taxon>
        <taxon>ecological metagenomes</taxon>
    </lineage>
</organism>